<evidence type="ECO:0000313" key="2">
    <source>
        <dbReference type="Proteomes" id="UP000011750"/>
    </source>
</evidence>
<reference evidence="1 2" key="2">
    <citation type="journal article" date="2018" name="Hortic Res">
        <title>Improved Brassica rapa reference genome by single-molecule sequencing and chromosome conformation capture technologies.</title>
        <authorList>
            <person name="Zhang L."/>
            <person name="Cai X."/>
            <person name="Wu J."/>
            <person name="Liu M."/>
            <person name="Grob S."/>
            <person name="Cheng F."/>
            <person name="Liang J."/>
            <person name="Cai C."/>
            <person name="Liu Z."/>
            <person name="Liu B."/>
            <person name="Wang F."/>
            <person name="Li S."/>
            <person name="Liu F."/>
            <person name="Li X."/>
            <person name="Cheng L."/>
            <person name="Yang W."/>
            <person name="Li M.H."/>
            <person name="Grossniklaus U."/>
            <person name="Zheng H."/>
            <person name="Wang X."/>
        </authorList>
    </citation>
    <scope>NUCLEOTIDE SEQUENCE [LARGE SCALE GENOMIC DNA]</scope>
    <source>
        <strain evidence="1 2">cv. Chiifu-401-42</strain>
    </source>
</reference>
<dbReference type="InParanoid" id="M4F2J2"/>
<organism evidence="1 2">
    <name type="scientific">Brassica campestris</name>
    <name type="common">Field mustard</name>
    <dbReference type="NCBI Taxonomy" id="3711"/>
    <lineage>
        <taxon>Eukaryota</taxon>
        <taxon>Viridiplantae</taxon>
        <taxon>Streptophyta</taxon>
        <taxon>Embryophyta</taxon>
        <taxon>Tracheophyta</taxon>
        <taxon>Spermatophyta</taxon>
        <taxon>Magnoliopsida</taxon>
        <taxon>eudicotyledons</taxon>
        <taxon>Gunneridae</taxon>
        <taxon>Pentapetalae</taxon>
        <taxon>rosids</taxon>
        <taxon>malvids</taxon>
        <taxon>Brassicales</taxon>
        <taxon>Brassicaceae</taxon>
        <taxon>Brassiceae</taxon>
        <taxon>Brassica</taxon>
    </lineage>
</organism>
<accession>M4F2J2</accession>
<dbReference type="AlphaFoldDB" id="M4F2J2"/>
<reference evidence="1 2" key="1">
    <citation type="journal article" date="2011" name="Nat. Genet.">
        <title>The genome of the mesopolyploid crop species Brassica rapa.</title>
        <authorList>
            <consortium name="Brassica rapa Genome Sequencing Project Consortium"/>
            <person name="Wang X."/>
            <person name="Wang H."/>
            <person name="Wang J."/>
            <person name="Sun R."/>
            <person name="Wu J."/>
            <person name="Liu S."/>
            <person name="Bai Y."/>
            <person name="Mun J.H."/>
            <person name="Bancroft I."/>
            <person name="Cheng F."/>
            <person name="Huang S."/>
            <person name="Li X."/>
            <person name="Hua W."/>
            <person name="Wang J."/>
            <person name="Wang X."/>
            <person name="Freeling M."/>
            <person name="Pires J.C."/>
            <person name="Paterson A.H."/>
            <person name="Chalhoub B."/>
            <person name="Wang B."/>
            <person name="Hayward A."/>
            <person name="Sharpe A.G."/>
            <person name="Park B.S."/>
            <person name="Weisshaar B."/>
            <person name="Liu B."/>
            <person name="Li B."/>
            <person name="Liu B."/>
            <person name="Tong C."/>
            <person name="Song C."/>
            <person name="Duran C."/>
            <person name="Peng C."/>
            <person name="Geng C."/>
            <person name="Koh C."/>
            <person name="Lin C."/>
            <person name="Edwards D."/>
            <person name="Mu D."/>
            <person name="Shen D."/>
            <person name="Soumpourou E."/>
            <person name="Li F."/>
            <person name="Fraser F."/>
            <person name="Conant G."/>
            <person name="Lassalle G."/>
            <person name="King G.J."/>
            <person name="Bonnema G."/>
            <person name="Tang H."/>
            <person name="Wang H."/>
            <person name="Belcram H."/>
            <person name="Zhou H."/>
            <person name="Hirakawa H."/>
            <person name="Abe H."/>
            <person name="Guo H."/>
            <person name="Wang H."/>
            <person name="Jin H."/>
            <person name="Parkin I.A."/>
            <person name="Batley J."/>
            <person name="Kim J.S."/>
            <person name="Just J."/>
            <person name="Li J."/>
            <person name="Xu J."/>
            <person name="Deng J."/>
            <person name="Kim J.A."/>
            <person name="Li J."/>
            <person name="Yu J."/>
            <person name="Meng J."/>
            <person name="Wang J."/>
            <person name="Min J."/>
            <person name="Poulain J."/>
            <person name="Wang J."/>
            <person name="Hatakeyama K."/>
            <person name="Wu K."/>
            <person name="Wang L."/>
            <person name="Fang L."/>
            <person name="Trick M."/>
            <person name="Links M.G."/>
            <person name="Zhao M."/>
            <person name="Jin M."/>
            <person name="Ramchiary N."/>
            <person name="Drou N."/>
            <person name="Berkman P.J."/>
            <person name="Cai Q."/>
            <person name="Huang Q."/>
            <person name="Li R."/>
            <person name="Tabata S."/>
            <person name="Cheng S."/>
            <person name="Zhang S."/>
            <person name="Zhang S."/>
            <person name="Huang S."/>
            <person name="Sato S."/>
            <person name="Sun S."/>
            <person name="Kwon S.J."/>
            <person name="Choi S.R."/>
            <person name="Lee T.H."/>
            <person name="Fan W."/>
            <person name="Zhao X."/>
            <person name="Tan X."/>
            <person name="Xu X."/>
            <person name="Wang Y."/>
            <person name="Qiu Y."/>
            <person name="Yin Y."/>
            <person name="Li Y."/>
            <person name="Du Y."/>
            <person name="Liao Y."/>
            <person name="Lim Y."/>
            <person name="Narusaka Y."/>
            <person name="Wang Y."/>
            <person name="Wang Z."/>
            <person name="Li Z."/>
            <person name="Wang Z."/>
            <person name="Xiong Z."/>
            <person name="Zhang Z."/>
        </authorList>
    </citation>
    <scope>NUCLEOTIDE SEQUENCE [LARGE SCALE GENOMIC DNA]</scope>
    <source>
        <strain evidence="1 2">cv. Chiifu-401-42</strain>
    </source>
</reference>
<dbReference type="Proteomes" id="UP000011750">
    <property type="component" value="Chromosome A08"/>
</dbReference>
<dbReference type="Gramene" id="Bra035291.1">
    <property type="protein sequence ID" value="Bra035291.1-P"/>
    <property type="gene ID" value="Bra035291"/>
</dbReference>
<dbReference type="HOGENOM" id="CLU_2029982_0_0_1"/>
<proteinExistence type="predicted"/>
<sequence>MIKWRCCPELVQFHGFSRSSEDLILRREVRRTVQKLKKIMSEFRSLLGIVVSSMPTAGAKPSHARHVLGCTSGFSPSYSAGSRKPLICWIGKTQIDGAMAYVLRLHDGVMWQRPEGLWSVMQ</sequence>
<dbReference type="EnsemblPlants" id="Bra035291.1">
    <property type="protein sequence ID" value="Bra035291.1-P"/>
    <property type="gene ID" value="Bra035291"/>
</dbReference>
<keyword evidence="2" id="KW-1185">Reference proteome</keyword>
<reference evidence="1" key="3">
    <citation type="submission" date="2023-03" db="UniProtKB">
        <authorList>
            <consortium name="EnsemblPlants"/>
        </authorList>
    </citation>
    <scope>IDENTIFICATION</scope>
    <source>
        <strain evidence="1">cv. Chiifu-401-42</strain>
    </source>
</reference>
<protein>
    <submittedName>
        <fullName evidence="1">Uncharacterized protein</fullName>
    </submittedName>
</protein>
<evidence type="ECO:0000313" key="1">
    <source>
        <dbReference type="EnsemblPlants" id="Bra035291.1-P"/>
    </source>
</evidence>
<name>M4F2J2_BRACM</name>